<reference evidence="3 4" key="1">
    <citation type="journal article" date="2013" name="Nature">
        <title>Insights into bilaterian evolution from three spiralian genomes.</title>
        <authorList>
            <person name="Simakov O."/>
            <person name="Marletaz F."/>
            <person name="Cho S.J."/>
            <person name="Edsinger-Gonzales E."/>
            <person name="Havlak P."/>
            <person name="Hellsten U."/>
            <person name="Kuo D.H."/>
            <person name="Larsson T."/>
            <person name="Lv J."/>
            <person name="Arendt D."/>
            <person name="Savage R."/>
            <person name="Osoegawa K."/>
            <person name="de Jong P."/>
            <person name="Grimwood J."/>
            <person name="Chapman J.A."/>
            <person name="Shapiro H."/>
            <person name="Aerts A."/>
            <person name="Otillar R.P."/>
            <person name="Terry A.Y."/>
            <person name="Boore J.L."/>
            <person name="Grigoriev I.V."/>
            <person name="Lindberg D.R."/>
            <person name="Seaver E.C."/>
            <person name="Weisblat D.A."/>
            <person name="Putnam N.H."/>
            <person name="Rokhsar D.S."/>
        </authorList>
    </citation>
    <scope>NUCLEOTIDE SEQUENCE [LARGE SCALE GENOMIC DNA]</scope>
</reference>
<dbReference type="EMBL" id="KB199929">
    <property type="protein sequence ID" value="ESP03668.1"/>
    <property type="molecule type" value="Genomic_DNA"/>
</dbReference>
<evidence type="ECO:0000313" key="4">
    <source>
        <dbReference type="Proteomes" id="UP000030746"/>
    </source>
</evidence>
<keyword evidence="2" id="KW-0472">Membrane</keyword>
<dbReference type="Proteomes" id="UP000030746">
    <property type="component" value="Unassembled WGS sequence"/>
</dbReference>
<proteinExistence type="predicted"/>
<dbReference type="PANTHER" id="PTHR33444:SF7">
    <property type="entry name" value="TRANSMEMBRANE PROTEIN 272"/>
    <property type="match status" value="1"/>
</dbReference>
<dbReference type="RefSeq" id="XP_009045642.1">
    <property type="nucleotide sequence ID" value="XM_009047394.1"/>
</dbReference>
<protein>
    <submittedName>
        <fullName evidence="3">Uncharacterized protein</fullName>
    </submittedName>
</protein>
<feature type="transmembrane region" description="Helical" evidence="2">
    <location>
        <begin position="157"/>
        <end position="175"/>
    </location>
</feature>
<keyword evidence="2" id="KW-0812">Transmembrane</keyword>
<dbReference type="CTD" id="20241682"/>
<keyword evidence="4" id="KW-1185">Reference proteome</keyword>
<dbReference type="OMA" id="RILATMW"/>
<feature type="transmembrane region" description="Helical" evidence="2">
    <location>
        <begin position="123"/>
        <end position="145"/>
    </location>
</feature>
<evidence type="ECO:0000313" key="3">
    <source>
        <dbReference type="EMBL" id="ESP03668.1"/>
    </source>
</evidence>
<gene>
    <name evidence="3" type="ORF">LOTGIDRAFT_171199</name>
</gene>
<dbReference type="PANTHER" id="PTHR33444">
    <property type="entry name" value="SI:DKEY-19B23.12-RELATED"/>
    <property type="match status" value="1"/>
</dbReference>
<dbReference type="AlphaFoldDB" id="V4B0L0"/>
<dbReference type="GeneID" id="20241682"/>
<feature type="region of interest" description="Disordered" evidence="1">
    <location>
        <begin position="1"/>
        <end position="41"/>
    </location>
</feature>
<sequence length="290" mass="32480">MSMLTRKGTMVRKPRRKTSVRRTRSAGSYTSNQNDSSVPASPIAKFHHTGSFKSSPAKSINSAVLSSEDERQFFRSSLDWSEAISASKVEREVIVQIQEANTEAENACDFLCRAHRIICSSSFMTGSLAVILILPIAMICIGVKYLNDCPIQPMIPVYLLVGGCFGLLKVTSCFWQTMQAKKEGSIDNLLEHDRRGLFSSRTNKFMGCIVSMFLIVWHVLGTFWVGSIWRPPYLQQVHDPNNWCDSTVYIFAVSEILGVFCFLCLFCLTFCLLASCFRMCGINVGTQTDL</sequence>
<accession>V4B0L0</accession>
<dbReference type="OrthoDB" id="6157510at2759"/>
<dbReference type="InterPro" id="IPR040350">
    <property type="entry name" value="TMEM272"/>
</dbReference>
<dbReference type="HOGENOM" id="CLU_073412_0_0_1"/>
<keyword evidence="2" id="KW-1133">Transmembrane helix</keyword>
<organism evidence="3 4">
    <name type="scientific">Lottia gigantea</name>
    <name type="common">Giant owl limpet</name>
    <dbReference type="NCBI Taxonomy" id="225164"/>
    <lineage>
        <taxon>Eukaryota</taxon>
        <taxon>Metazoa</taxon>
        <taxon>Spiralia</taxon>
        <taxon>Lophotrochozoa</taxon>
        <taxon>Mollusca</taxon>
        <taxon>Gastropoda</taxon>
        <taxon>Patellogastropoda</taxon>
        <taxon>Lottioidea</taxon>
        <taxon>Lottiidae</taxon>
        <taxon>Lottia</taxon>
    </lineage>
</organism>
<dbReference type="STRING" id="225164.V4B0L0"/>
<feature type="compositionally biased region" description="Basic residues" evidence="1">
    <location>
        <begin position="9"/>
        <end position="24"/>
    </location>
</feature>
<feature type="compositionally biased region" description="Polar residues" evidence="1">
    <location>
        <begin position="25"/>
        <end position="39"/>
    </location>
</feature>
<feature type="transmembrane region" description="Helical" evidence="2">
    <location>
        <begin position="249"/>
        <end position="273"/>
    </location>
</feature>
<evidence type="ECO:0000256" key="1">
    <source>
        <dbReference type="SAM" id="MobiDB-lite"/>
    </source>
</evidence>
<feature type="transmembrane region" description="Helical" evidence="2">
    <location>
        <begin position="205"/>
        <end position="229"/>
    </location>
</feature>
<name>V4B0L0_LOTGI</name>
<evidence type="ECO:0000256" key="2">
    <source>
        <dbReference type="SAM" id="Phobius"/>
    </source>
</evidence>
<dbReference type="KEGG" id="lgi:LOTGIDRAFT_171199"/>